<dbReference type="InterPro" id="IPR014043">
    <property type="entry name" value="Acyl_transferase_dom"/>
</dbReference>
<dbReference type="InterPro" id="IPR036736">
    <property type="entry name" value="ACP-like_sf"/>
</dbReference>
<proteinExistence type="predicted"/>
<dbReference type="Proteomes" id="UP001165652">
    <property type="component" value="Unassembled WGS sequence"/>
</dbReference>
<reference evidence="6" key="1">
    <citation type="journal article" date="2023" name="Microbiol Resour">
        <title>Genome Sequences of Rhodoplanes serenus and Two Thermotolerant Strains, Rhodoplanes tepidamans and 'Rhodoplanes cryptolactis,' Further Refine the Genus.</title>
        <authorList>
            <person name="Rayyan A.A."/>
            <person name="Kyndt J.A."/>
        </authorList>
    </citation>
    <scope>NUCLEOTIDE SEQUENCE</scope>
    <source>
        <strain evidence="6">DSM 9987</strain>
    </source>
</reference>
<feature type="domain" description="Ketosynthase family 3 (KS3)" evidence="5">
    <location>
        <begin position="6"/>
        <end position="426"/>
    </location>
</feature>
<reference evidence="6" key="2">
    <citation type="submission" date="2023-02" db="EMBL/GenBank/DDBJ databases">
        <authorList>
            <person name="Rayyan A."/>
            <person name="Meyer T."/>
            <person name="Kyndt J.A."/>
        </authorList>
    </citation>
    <scope>NUCLEOTIDE SEQUENCE</scope>
    <source>
        <strain evidence="6">DSM 9987</strain>
    </source>
</reference>
<evidence type="ECO:0000313" key="6">
    <source>
        <dbReference type="EMBL" id="MDC7788189.1"/>
    </source>
</evidence>
<keyword evidence="7" id="KW-1185">Reference proteome</keyword>
<dbReference type="InterPro" id="IPR016035">
    <property type="entry name" value="Acyl_Trfase/lysoPLipase"/>
</dbReference>
<dbReference type="PANTHER" id="PTHR43775">
    <property type="entry name" value="FATTY ACID SYNTHASE"/>
    <property type="match status" value="1"/>
</dbReference>
<dbReference type="InterPro" id="IPR016036">
    <property type="entry name" value="Malonyl_transacylase_ACP-bd"/>
</dbReference>
<dbReference type="PANTHER" id="PTHR43775:SF37">
    <property type="entry name" value="SI:DKEY-61P9.11"/>
    <property type="match status" value="1"/>
</dbReference>
<dbReference type="InterPro" id="IPR036291">
    <property type="entry name" value="NAD(P)-bd_dom_sf"/>
</dbReference>
<dbReference type="InterPro" id="IPR018201">
    <property type="entry name" value="Ketoacyl_synth_AS"/>
</dbReference>
<comment type="caution">
    <text evidence="6">The sequence shown here is derived from an EMBL/GenBank/DDBJ whole genome shotgun (WGS) entry which is preliminary data.</text>
</comment>
<organism evidence="6 7">
    <name type="scientific">Rhodoplanes tepidamans</name>
    <name type="common">Rhodoplanes cryptolactis</name>
    <dbReference type="NCBI Taxonomy" id="200616"/>
    <lineage>
        <taxon>Bacteria</taxon>
        <taxon>Pseudomonadati</taxon>
        <taxon>Pseudomonadota</taxon>
        <taxon>Alphaproteobacteria</taxon>
        <taxon>Hyphomicrobiales</taxon>
        <taxon>Nitrobacteraceae</taxon>
        <taxon>Rhodoplanes</taxon>
    </lineage>
</organism>
<dbReference type="SMART" id="SM00825">
    <property type="entry name" value="PKS_KS"/>
    <property type="match status" value="1"/>
</dbReference>
<dbReference type="SMART" id="SM00823">
    <property type="entry name" value="PKS_PP"/>
    <property type="match status" value="1"/>
</dbReference>
<dbReference type="InterPro" id="IPR057326">
    <property type="entry name" value="KR_dom"/>
</dbReference>
<dbReference type="PROSITE" id="PS52004">
    <property type="entry name" value="KS3_2"/>
    <property type="match status" value="1"/>
</dbReference>
<dbReference type="InterPro" id="IPR001227">
    <property type="entry name" value="Ac_transferase_dom_sf"/>
</dbReference>
<evidence type="ECO:0000313" key="7">
    <source>
        <dbReference type="Proteomes" id="UP001165652"/>
    </source>
</evidence>
<name>A0ABT5JF24_RHOTP</name>
<evidence type="ECO:0000256" key="3">
    <source>
        <dbReference type="ARBA" id="ARBA00022679"/>
    </source>
</evidence>
<dbReference type="SUPFAM" id="SSF55048">
    <property type="entry name" value="Probable ACP-binding domain of malonyl-CoA ACP transacylase"/>
    <property type="match status" value="1"/>
</dbReference>
<dbReference type="EMBL" id="JAQQLI010000039">
    <property type="protein sequence ID" value="MDC7788189.1"/>
    <property type="molecule type" value="Genomic_DNA"/>
</dbReference>
<evidence type="ECO:0000259" key="5">
    <source>
        <dbReference type="PROSITE" id="PS52004"/>
    </source>
</evidence>
<dbReference type="RefSeq" id="WP_272779027.1">
    <property type="nucleotide sequence ID" value="NZ_JAQQLI010000039.1"/>
</dbReference>
<gene>
    <name evidence="6" type="ORF">PQJ73_21070</name>
</gene>
<dbReference type="InterPro" id="IPR050091">
    <property type="entry name" value="PKS_NRPS_Biosynth_Enz"/>
</dbReference>
<sequence length="1540" mass="159908">MTTRALQGVAVVGMAGRFPGCPDIAAFWSALVAGRMPLTRFTDDEMEERQAAEVLADPRFVRAAYVLDDIDRFDAAFFGIAPREAAALDPQHRLFLECAWAALEDAGHVPDKTAAVIGVYAGVNYNSYAPLLRRTMPVSRPEDYVDVVLTDDKDYVAGRTAHRLGLTGPALCVQTACSTSLAAVAVAARDLLAGGCDMALAGGAGVRAIQRSGYLRQHEGVLARDGVCRPFDAGASGLVDSSGVGVVVLRRLADAIADRDHVHAVITGIGMTNDGAVKASFIAPSVEGQARAIRAALDMAGVPAGSVGFVETHGTGTAIGDPIEIAALRRARGTTDPCRLGALKANFGHMGAAAGVAGLIKAALVVERGVVPPHPTFAAPSPECRLADGGFVIDTAPVAWRPDGPRRAGVSSFGIGGTNVHLVIEEAPSRELPSGSPDGVVVLPLSARTEAALAAARARLLDRLESADPPDLADVAHTLVHGRRDFERRLAAAGRTAAEAAASLRAAMPACAVSRRPVVFLFPGAGTPCRGRGAALYAAEPAFRAAVDRVAAAAVAHGAADPRDLLFARPDARGSDETTPDDPATPPADQMIALLALEIGLATALVEAGVEPAGMIGHSLGEYAAACLAGVFPVEAAVAIVLRRTALIEATAAGGMLLMPADARTADDLARAGLSVAAVNTPSLVMVSGPVDAVDALERALRAERRVVSRLPVTRAGHSALLDPVLPDFAGALAAHPLARPTRPFVSNLSGDWADPDLVATAGYWVRHLRETVRFSDGLDAAVQRLDAPVLVEVGPGQGLTALAKRHPAAKALQLVPLLRAAEASDGDDVAIGAALARLWTLGAADGAPARLAARRPGNRIPLPTYAFARERHWLPVASRQEGTHDGEAASAGAAGRPAAAPVDAWLAHPVWAQHPLPAWASLAGETHLLVGGGAFAAPLKARLEAAGAAVRAVDDADIDPAATLWCLWPLDTPPRSTHETALDHYRRVAAPAFDRLVALIGTHARLSAGRPPRLVLLVHGLGRIGGGEAMAPELAPLDGLLRTLPQEIPGAVCRTVDLDRLEVAVDAPEVADRLVRIVAAPPPETPLDQLFAVRNRAIWREELRASDTFLRRAPSPPDPAPLPLRERGRYLVLGGTGGIGTTLARVLAEASPGARLVLVGSAPPEPGSSRAAELQALRRELADRHGATVVLDHADLADPAALRAVVLRAVAALDGLDGVIHAAGVTGGGLVQAALPTGRDSNREIKVAAVLGLQDLLQDQLRDQPLDVLVLTSSLGSRFGAAGQADNVAANRFLDVYAGAGRLPRCARVITIAWDVWREVGLVRRLAQRHKELTGHDLDHGLRPDDGALWFRRLLADGRREAVVSTLPLDVLREAVRQTMGGAMARFAVAGAGAGTVPSGDAAVVPEAGDGEAPSGALERLIARLFADRLGRPSPGRDDSFLALGGDSLAALAVIAALRDSLGVEVSVRTLYETASPRRVAAHLRDTAADPARLESDAGLYLEVLDMSDEAVEQALADEPPARRAAVGSPAALEVGSCG</sequence>
<dbReference type="CDD" id="cd00833">
    <property type="entry name" value="PKS"/>
    <property type="match status" value="1"/>
</dbReference>
<dbReference type="Gene3D" id="3.40.50.720">
    <property type="entry name" value="NAD(P)-binding Rossmann-like Domain"/>
    <property type="match status" value="1"/>
</dbReference>
<dbReference type="Gene3D" id="3.30.70.3290">
    <property type="match status" value="1"/>
</dbReference>
<feature type="domain" description="Carrier" evidence="4">
    <location>
        <begin position="1414"/>
        <end position="1489"/>
    </location>
</feature>
<dbReference type="Pfam" id="PF00550">
    <property type="entry name" value="PP-binding"/>
    <property type="match status" value="1"/>
</dbReference>
<dbReference type="InterPro" id="IPR020841">
    <property type="entry name" value="PKS_Beta-ketoAc_synthase_dom"/>
</dbReference>
<dbReference type="PROSITE" id="PS50075">
    <property type="entry name" value="CARRIER"/>
    <property type="match status" value="1"/>
</dbReference>
<dbReference type="SUPFAM" id="SSF51735">
    <property type="entry name" value="NAD(P)-binding Rossmann-fold domains"/>
    <property type="match status" value="2"/>
</dbReference>
<dbReference type="Gene3D" id="3.40.47.10">
    <property type="match status" value="1"/>
</dbReference>
<dbReference type="InterPro" id="IPR020806">
    <property type="entry name" value="PKS_PP-bd"/>
</dbReference>
<dbReference type="Pfam" id="PF08659">
    <property type="entry name" value="KR"/>
    <property type="match status" value="1"/>
</dbReference>
<dbReference type="InterPro" id="IPR014030">
    <property type="entry name" value="Ketoacyl_synth_N"/>
</dbReference>
<dbReference type="PROSITE" id="PS00012">
    <property type="entry name" value="PHOSPHOPANTETHEINE"/>
    <property type="match status" value="1"/>
</dbReference>
<keyword evidence="1" id="KW-0596">Phosphopantetheine</keyword>
<evidence type="ECO:0000256" key="2">
    <source>
        <dbReference type="ARBA" id="ARBA00022553"/>
    </source>
</evidence>
<dbReference type="InterPro" id="IPR032821">
    <property type="entry name" value="PKS_assoc"/>
</dbReference>
<dbReference type="InterPro" id="IPR013968">
    <property type="entry name" value="PKS_KR"/>
</dbReference>
<dbReference type="InterPro" id="IPR009081">
    <property type="entry name" value="PP-bd_ACP"/>
</dbReference>
<keyword evidence="3" id="KW-0808">Transferase</keyword>
<dbReference type="InterPro" id="IPR016039">
    <property type="entry name" value="Thiolase-like"/>
</dbReference>
<dbReference type="Gene3D" id="3.40.366.10">
    <property type="entry name" value="Malonyl-Coenzyme A Acyl Carrier Protein, domain 2"/>
    <property type="match status" value="1"/>
</dbReference>
<dbReference type="InterPro" id="IPR006162">
    <property type="entry name" value="Ppantetheine_attach_site"/>
</dbReference>
<dbReference type="InterPro" id="IPR014031">
    <property type="entry name" value="Ketoacyl_synth_C"/>
</dbReference>
<dbReference type="Pfam" id="PF16197">
    <property type="entry name" value="KAsynt_C_assoc"/>
    <property type="match status" value="1"/>
</dbReference>
<dbReference type="SUPFAM" id="SSF52151">
    <property type="entry name" value="FabD/lysophospholipase-like"/>
    <property type="match status" value="1"/>
</dbReference>
<dbReference type="Pfam" id="PF00698">
    <property type="entry name" value="Acyl_transf_1"/>
    <property type="match status" value="1"/>
</dbReference>
<dbReference type="PROSITE" id="PS00606">
    <property type="entry name" value="KS3_1"/>
    <property type="match status" value="1"/>
</dbReference>
<dbReference type="SMART" id="SM00827">
    <property type="entry name" value="PKS_AT"/>
    <property type="match status" value="1"/>
</dbReference>
<evidence type="ECO:0000259" key="4">
    <source>
        <dbReference type="PROSITE" id="PS50075"/>
    </source>
</evidence>
<evidence type="ECO:0000256" key="1">
    <source>
        <dbReference type="ARBA" id="ARBA00022450"/>
    </source>
</evidence>
<dbReference type="SUPFAM" id="SSF47336">
    <property type="entry name" value="ACP-like"/>
    <property type="match status" value="1"/>
</dbReference>
<dbReference type="Gene3D" id="1.10.1200.10">
    <property type="entry name" value="ACP-like"/>
    <property type="match status" value="1"/>
</dbReference>
<accession>A0ABT5JF24</accession>
<dbReference type="SUPFAM" id="SSF53901">
    <property type="entry name" value="Thiolase-like"/>
    <property type="match status" value="1"/>
</dbReference>
<dbReference type="Pfam" id="PF00109">
    <property type="entry name" value="ketoacyl-synt"/>
    <property type="match status" value="1"/>
</dbReference>
<dbReference type="Pfam" id="PF02801">
    <property type="entry name" value="Ketoacyl-synt_C"/>
    <property type="match status" value="1"/>
</dbReference>
<keyword evidence="2" id="KW-0597">Phosphoprotein</keyword>
<protein>
    <submittedName>
        <fullName evidence="6">SDR family NAD(P)-dependent oxidoreductase</fullName>
    </submittedName>
</protein>
<dbReference type="SMART" id="SM00822">
    <property type="entry name" value="PKS_KR"/>
    <property type="match status" value="1"/>
</dbReference>